<proteinExistence type="predicted"/>
<dbReference type="SUPFAM" id="SSF53756">
    <property type="entry name" value="UDP-Glycosyltransferase/glycogen phosphorylase"/>
    <property type="match status" value="1"/>
</dbReference>
<dbReference type="STRING" id="415747.SAMN03097708_03100"/>
<accession>A0A1G5QZM1</accession>
<reference evidence="2 3" key="1">
    <citation type="submission" date="2016-10" db="EMBL/GenBank/DDBJ databases">
        <authorList>
            <person name="de Groot N.N."/>
        </authorList>
    </citation>
    <scope>NUCLEOTIDE SEQUENCE [LARGE SCALE GENOMIC DNA]</scope>
    <source>
        <strain evidence="2 3">HLD2</strain>
    </source>
</reference>
<sequence length="373" mass="40298">MAPPKLLYFVTEDWYFCSHRLPLAVAARDAGYDVAVVTRVRDHGETIRAAGIRVIALDSERRSLNPLSLASSVGRLAALYRRERPDIVHHVALKPVVLGAVAARLAGVKRVVSALAGLGWLYSSKSRAAALLGYPVRRVLKGVLSRGRIIVQNPDDLAWLCALGVSQSSMTLIRGSGVDVAQFHPGAGSDGIPVVVLVARMLWDKGVGELVEASRRIHQRGGTARFVLVGAPDAANPGSIDEATLKAWADEGTAEWWGRRDDMVDVLDQAHIACLPSYYGEGVPRSLLEAAAAGLPIVTTDAPGCREVVIDGDNGLLVPPRDVDALADALEALIQDPDRRREMGLRSRERAEKEFSIDKVVSETLAIYREMLV</sequence>
<evidence type="ECO:0000259" key="1">
    <source>
        <dbReference type="Pfam" id="PF13477"/>
    </source>
</evidence>
<keyword evidence="2" id="KW-0808">Transferase</keyword>
<dbReference type="OrthoDB" id="9775208at2"/>
<dbReference type="Pfam" id="PF13692">
    <property type="entry name" value="Glyco_trans_1_4"/>
    <property type="match status" value="1"/>
</dbReference>
<dbReference type="GO" id="GO:0016757">
    <property type="term" value="F:glycosyltransferase activity"/>
    <property type="evidence" value="ECO:0007669"/>
    <property type="project" value="UniProtKB-ARBA"/>
</dbReference>
<dbReference type="Gene3D" id="3.40.50.2000">
    <property type="entry name" value="Glycogen Phosphorylase B"/>
    <property type="match status" value="2"/>
</dbReference>
<keyword evidence="3" id="KW-1185">Reference proteome</keyword>
<dbReference type="PANTHER" id="PTHR12526:SF638">
    <property type="entry name" value="SPORE COAT PROTEIN SA"/>
    <property type="match status" value="1"/>
</dbReference>
<dbReference type="AlphaFoldDB" id="A0A1G5QZM1"/>
<organism evidence="2 3">
    <name type="scientific">Thiohalomonas denitrificans</name>
    <dbReference type="NCBI Taxonomy" id="415747"/>
    <lineage>
        <taxon>Bacteria</taxon>
        <taxon>Pseudomonadati</taxon>
        <taxon>Pseudomonadota</taxon>
        <taxon>Gammaproteobacteria</taxon>
        <taxon>Thiohalomonadales</taxon>
        <taxon>Thiohalomonadaceae</taxon>
        <taxon>Thiohalomonas</taxon>
    </lineage>
</organism>
<evidence type="ECO:0000313" key="3">
    <source>
        <dbReference type="Proteomes" id="UP000199648"/>
    </source>
</evidence>
<name>A0A1G5QZM1_9GAMM</name>
<evidence type="ECO:0000313" key="2">
    <source>
        <dbReference type="EMBL" id="SCZ67222.1"/>
    </source>
</evidence>
<gene>
    <name evidence="2" type="ORF">SAMN03097708_03100</name>
</gene>
<dbReference type="RefSeq" id="WP_092998987.1">
    <property type="nucleotide sequence ID" value="NZ_FMWD01000014.1"/>
</dbReference>
<dbReference type="Proteomes" id="UP000199648">
    <property type="component" value="Unassembled WGS sequence"/>
</dbReference>
<dbReference type="Pfam" id="PF13477">
    <property type="entry name" value="Glyco_trans_4_2"/>
    <property type="match status" value="1"/>
</dbReference>
<feature type="domain" description="Glycosyltransferase subfamily 4-like N-terminal" evidence="1">
    <location>
        <begin position="5"/>
        <end position="131"/>
    </location>
</feature>
<dbReference type="InterPro" id="IPR028098">
    <property type="entry name" value="Glyco_trans_4-like_N"/>
</dbReference>
<dbReference type="CDD" id="cd03808">
    <property type="entry name" value="GT4_CapM-like"/>
    <property type="match status" value="1"/>
</dbReference>
<dbReference type="PANTHER" id="PTHR12526">
    <property type="entry name" value="GLYCOSYLTRANSFERASE"/>
    <property type="match status" value="1"/>
</dbReference>
<protein>
    <submittedName>
        <fullName evidence="2">Glycosyltransferase involved in cell wall bisynthesis</fullName>
    </submittedName>
</protein>
<dbReference type="EMBL" id="FMWD01000014">
    <property type="protein sequence ID" value="SCZ67222.1"/>
    <property type="molecule type" value="Genomic_DNA"/>
</dbReference>